<accession>A0ABR4BKR6</accession>
<reference evidence="2 3" key="1">
    <citation type="submission" date="2024-09" db="EMBL/GenBank/DDBJ databases">
        <title>Rethinking Asexuality: The Enigmatic Case of Functional Sexual Genes in Lepraria (Stereocaulaceae).</title>
        <authorList>
            <person name="Doellman M."/>
            <person name="Sun Y."/>
            <person name="Barcenas-Pena A."/>
            <person name="Lumbsch H.T."/>
            <person name="Grewe F."/>
        </authorList>
    </citation>
    <scope>NUCLEOTIDE SEQUENCE [LARGE SCALE GENOMIC DNA]</scope>
    <source>
        <strain evidence="2 3">Grewe 0041</strain>
    </source>
</reference>
<feature type="compositionally biased region" description="Basic and acidic residues" evidence="1">
    <location>
        <begin position="128"/>
        <end position="142"/>
    </location>
</feature>
<feature type="region of interest" description="Disordered" evidence="1">
    <location>
        <begin position="1"/>
        <end position="31"/>
    </location>
</feature>
<keyword evidence="3" id="KW-1185">Reference proteome</keyword>
<comment type="caution">
    <text evidence="2">The sequence shown here is derived from an EMBL/GenBank/DDBJ whole genome shotgun (WGS) entry which is preliminary data.</text>
</comment>
<dbReference type="EMBL" id="JBHFEH010000004">
    <property type="protein sequence ID" value="KAL2057606.1"/>
    <property type="molecule type" value="Genomic_DNA"/>
</dbReference>
<evidence type="ECO:0000313" key="3">
    <source>
        <dbReference type="Proteomes" id="UP001590951"/>
    </source>
</evidence>
<evidence type="ECO:0000313" key="2">
    <source>
        <dbReference type="EMBL" id="KAL2057606.1"/>
    </source>
</evidence>
<organism evidence="2 3">
    <name type="scientific">Lepraria finkii</name>
    <dbReference type="NCBI Taxonomy" id="1340010"/>
    <lineage>
        <taxon>Eukaryota</taxon>
        <taxon>Fungi</taxon>
        <taxon>Dikarya</taxon>
        <taxon>Ascomycota</taxon>
        <taxon>Pezizomycotina</taxon>
        <taxon>Lecanoromycetes</taxon>
        <taxon>OSLEUM clade</taxon>
        <taxon>Lecanoromycetidae</taxon>
        <taxon>Lecanorales</taxon>
        <taxon>Lecanorineae</taxon>
        <taxon>Stereocaulaceae</taxon>
        <taxon>Lepraria</taxon>
    </lineage>
</organism>
<feature type="compositionally biased region" description="Basic residues" evidence="1">
    <location>
        <begin position="7"/>
        <end position="18"/>
    </location>
</feature>
<feature type="compositionally biased region" description="Basic and acidic residues" evidence="1">
    <location>
        <begin position="88"/>
        <end position="101"/>
    </location>
</feature>
<name>A0ABR4BKR6_9LECA</name>
<protein>
    <submittedName>
        <fullName evidence="2">Uncharacterized protein</fullName>
    </submittedName>
</protein>
<evidence type="ECO:0000256" key="1">
    <source>
        <dbReference type="SAM" id="MobiDB-lite"/>
    </source>
</evidence>
<sequence>MLEEEKKKKKKKKKKKNSRTPPYNKHISLTNSLLDATGSRSEVPAWKESIKYLKRVLQGPPYERSSQGQSVVLRIIGAASQDLTLANSEEKRESTLERKSYSQEAVFPFPSPSPSPYNRPSRSLRARCQPDNRDLNILEGGR</sequence>
<gene>
    <name evidence="2" type="ORF">ABVK25_001990</name>
</gene>
<proteinExistence type="predicted"/>
<dbReference type="Proteomes" id="UP001590951">
    <property type="component" value="Unassembled WGS sequence"/>
</dbReference>
<feature type="region of interest" description="Disordered" evidence="1">
    <location>
        <begin position="86"/>
        <end position="142"/>
    </location>
</feature>